<reference evidence="14" key="1">
    <citation type="submission" date="2022-03" db="EMBL/GenBank/DDBJ databases">
        <authorList>
            <person name="Sayadi A."/>
        </authorList>
    </citation>
    <scope>NUCLEOTIDE SEQUENCE</scope>
</reference>
<evidence type="ECO:0000256" key="3">
    <source>
        <dbReference type="ARBA" id="ARBA00022679"/>
    </source>
</evidence>
<dbReference type="PANTHER" id="PTHR45888:SF6">
    <property type="entry name" value="HL01030P-RELATED"/>
    <property type="match status" value="1"/>
</dbReference>
<keyword evidence="6" id="KW-0677">Repeat</keyword>
<dbReference type="GO" id="GO:0044666">
    <property type="term" value="C:MLL3/4 complex"/>
    <property type="evidence" value="ECO:0007669"/>
    <property type="project" value="TreeGrafter"/>
</dbReference>
<keyword evidence="9" id="KW-0805">Transcription regulation</keyword>
<dbReference type="PROSITE" id="PS50868">
    <property type="entry name" value="POST_SET"/>
    <property type="match status" value="1"/>
</dbReference>
<dbReference type="GO" id="GO:0045944">
    <property type="term" value="P:positive regulation of transcription by RNA polymerase II"/>
    <property type="evidence" value="ECO:0007669"/>
    <property type="project" value="TreeGrafter"/>
</dbReference>
<dbReference type="InterPro" id="IPR003616">
    <property type="entry name" value="Post-SET_dom"/>
</dbReference>
<protein>
    <recommendedName>
        <fullName evidence="16">Histone-lysine N-methyltransferase</fullName>
    </recommendedName>
</protein>
<keyword evidence="4" id="KW-0949">S-adenosyl-L-methionine</keyword>
<dbReference type="Gene3D" id="2.170.270.10">
    <property type="entry name" value="SET domain"/>
    <property type="match status" value="1"/>
</dbReference>
<evidence type="ECO:0000313" key="15">
    <source>
        <dbReference type="Proteomes" id="UP001152888"/>
    </source>
</evidence>
<keyword evidence="5" id="KW-0479">Metal-binding</keyword>
<dbReference type="SMART" id="SM00317">
    <property type="entry name" value="SET"/>
    <property type="match status" value="1"/>
</dbReference>
<gene>
    <name evidence="14" type="ORF">ACAOBT_LOCUS27843</name>
</gene>
<dbReference type="SUPFAM" id="SSF82199">
    <property type="entry name" value="SET domain"/>
    <property type="match status" value="1"/>
</dbReference>
<sequence length="549" mass="64520">MVSKSDENFMKMEIYGDSTDQGYGTLSETSSTCDFNEIKNDTEEADEQTDFKVIIYEFNDDIEIVVQPVSKYDGKDNIRFHKLLTKSKKNKEKKLPWAPQILRPKSILTEMPSQGLTKMQGLGLGKQPETIKIPTTETYAVPKKQKPLLSGEIKKEPESYRNVMVETKFVKKQEEKSLLDEQIKQEPEICRSLTACTHSVKQEKTSFFNQQIKNDTEVSNKITETYSSNQHQKSWIDFVNKKIKEEAEASKPNAQNIYSLIQEKKPWLKNSFSSEFDKFLLYKKDPSLIPKPIPEPVKPKMSIEERLKNRCAVYYAGFELCARVRPRENKRTGLSNQQILFRQKILNSPSIRPKRPCDDIHQNTFKIVKHNEKVLLDRLRTCDIEEDTYPLNEKIVEWQYNQLKRYWQYNIYATRSKIHGTGLFAARRLQKCCMIIEYIGEIIRSEVAECRERKNLMKNRLTYMFRLDEDRVVDAMYHGSLARYINHSCDPNCFAEIIELKGDLRIILFAKRDIYENEELTYDYRLDKEDESQKIACLCKSSKCRKYMN</sequence>
<dbReference type="PROSITE" id="PS50280">
    <property type="entry name" value="SET"/>
    <property type="match status" value="1"/>
</dbReference>
<dbReference type="InterPro" id="IPR046341">
    <property type="entry name" value="SET_dom_sf"/>
</dbReference>
<evidence type="ECO:0000256" key="10">
    <source>
        <dbReference type="ARBA" id="ARBA00023163"/>
    </source>
</evidence>
<dbReference type="InterPro" id="IPR001214">
    <property type="entry name" value="SET_dom"/>
</dbReference>
<dbReference type="Proteomes" id="UP001152888">
    <property type="component" value="Unassembled WGS sequence"/>
</dbReference>
<keyword evidence="8" id="KW-0862">Zinc</keyword>
<evidence type="ECO:0008006" key="16">
    <source>
        <dbReference type="Google" id="ProtNLM"/>
    </source>
</evidence>
<evidence type="ECO:0000256" key="8">
    <source>
        <dbReference type="ARBA" id="ARBA00022833"/>
    </source>
</evidence>
<dbReference type="GO" id="GO:0008270">
    <property type="term" value="F:zinc ion binding"/>
    <property type="evidence" value="ECO:0007669"/>
    <property type="project" value="UniProtKB-KW"/>
</dbReference>
<name>A0A9P0Q354_ACAOB</name>
<feature type="domain" description="SET" evidence="12">
    <location>
        <begin position="409"/>
        <end position="525"/>
    </location>
</feature>
<evidence type="ECO:0000259" key="12">
    <source>
        <dbReference type="PROSITE" id="PS50280"/>
    </source>
</evidence>
<dbReference type="PANTHER" id="PTHR45888">
    <property type="entry name" value="HL01030P-RELATED"/>
    <property type="match status" value="1"/>
</dbReference>
<evidence type="ECO:0000259" key="13">
    <source>
        <dbReference type="PROSITE" id="PS50868"/>
    </source>
</evidence>
<evidence type="ECO:0000256" key="7">
    <source>
        <dbReference type="ARBA" id="ARBA00022771"/>
    </source>
</evidence>
<accession>A0A9P0Q354</accession>
<comment type="caution">
    <text evidence="14">The sequence shown here is derived from an EMBL/GenBank/DDBJ whole genome shotgun (WGS) entry which is preliminary data.</text>
</comment>
<evidence type="ECO:0000256" key="11">
    <source>
        <dbReference type="ARBA" id="ARBA00023242"/>
    </source>
</evidence>
<evidence type="ECO:0000313" key="14">
    <source>
        <dbReference type="EMBL" id="CAH2004169.1"/>
    </source>
</evidence>
<keyword evidence="11" id="KW-0539">Nucleus</keyword>
<evidence type="ECO:0000256" key="5">
    <source>
        <dbReference type="ARBA" id="ARBA00022723"/>
    </source>
</evidence>
<keyword evidence="15" id="KW-1185">Reference proteome</keyword>
<evidence type="ECO:0000256" key="4">
    <source>
        <dbReference type="ARBA" id="ARBA00022691"/>
    </source>
</evidence>
<organism evidence="14 15">
    <name type="scientific">Acanthoscelides obtectus</name>
    <name type="common">Bean weevil</name>
    <name type="synonym">Bruchus obtectus</name>
    <dbReference type="NCBI Taxonomy" id="200917"/>
    <lineage>
        <taxon>Eukaryota</taxon>
        <taxon>Metazoa</taxon>
        <taxon>Ecdysozoa</taxon>
        <taxon>Arthropoda</taxon>
        <taxon>Hexapoda</taxon>
        <taxon>Insecta</taxon>
        <taxon>Pterygota</taxon>
        <taxon>Neoptera</taxon>
        <taxon>Endopterygota</taxon>
        <taxon>Coleoptera</taxon>
        <taxon>Polyphaga</taxon>
        <taxon>Cucujiformia</taxon>
        <taxon>Chrysomeloidea</taxon>
        <taxon>Chrysomelidae</taxon>
        <taxon>Bruchinae</taxon>
        <taxon>Bruchini</taxon>
        <taxon>Acanthoscelides</taxon>
    </lineage>
</organism>
<dbReference type="SMART" id="SM00508">
    <property type="entry name" value="PostSET"/>
    <property type="match status" value="1"/>
</dbReference>
<dbReference type="EMBL" id="CAKOFQ010007575">
    <property type="protein sequence ID" value="CAH2004169.1"/>
    <property type="molecule type" value="Genomic_DNA"/>
</dbReference>
<dbReference type="GO" id="GO:0003713">
    <property type="term" value="F:transcription coactivator activity"/>
    <property type="evidence" value="ECO:0007669"/>
    <property type="project" value="TreeGrafter"/>
</dbReference>
<comment type="subcellular location">
    <subcellularLocation>
        <location evidence="1">Nucleus</location>
    </subcellularLocation>
</comment>
<feature type="domain" description="Post-SET" evidence="13">
    <location>
        <begin position="533"/>
        <end position="549"/>
    </location>
</feature>
<keyword evidence="2" id="KW-0489">Methyltransferase</keyword>
<proteinExistence type="predicted"/>
<evidence type="ECO:0000256" key="2">
    <source>
        <dbReference type="ARBA" id="ARBA00022603"/>
    </source>
</evidence>
<keyword evidence="3" id="KW-0808">Transferase</keyword>
<evidence type="ECO:0000256" key="9">
    <source>
        <dbReference type="ARBA" id="ARBA00023015"/>
    </source>
</evidence>
<dbReference type="Pfam" id="PF00856">
    <property type="entry name" value="SET"/>
    <property type="match status" value="1"/>
</dbReference>
<dbReference type="GO" id="GO:0042800">
    <property type="term" value="F:histone H3K4 methyltransferase activity"/>
    <property type="evidence" value="ECO:0007669"/>
    <property type="project" value="TreeGrafter"/>
</dbReference>
<evidence type="ECO:0000256" key="1">
    <source>
        <dbReference type="ARBA" id="ARBA00004123"/>
    </source>
</evidence>
<dbReference type="GO" id="GO:0032259">
    <property type="term" value="P:methylation"/>
    <property type="evidence" value="ECO:0007669"/>
    <property type="project" value="UniProtKB-KW"/>
</dbReference>
<keyword evidence="7" id="KW-0863">Zinc-finger</keyword>
<keyword evidence="10" id="KW-0804">Transcription</keyword>
<dbReference type="AlphaFoldDB" id="A0A9P0Q354"/>
<dbReference type="OrthoDB" id="308383at2759"/>
<evidence type="ECO:0000256" key="6">
    <source>
        <dbReference type="ARBA" id="ARBA00022737"/>
    </source>
</evidence>